<gene>
    <name evidence="1" type="ORF">METZ01_LOCUS237864</name>
</gene>
<name>A0A382HCK3_9ZZZZ</name>
<proteinExistence type="predicted"/>
<protein>
    <submittedName>
        <fullName evidence="1">Uncharacterized protein</fullName>
    </submittedName>
</protein>
<dbReference type="EMBL" id="UINC01060469">
    <property type="protein sequence ID" value="SVB85010.1"/>
    <property type="molecule type" value="Genomic_DNA"/>
</dbReference>
<dbReference type="AlphaFoldDB" id="A0A382HCK3"/>
<organism evidence="1">
    <name type="scientific">marine metagenome</name>
    <dbReference type="NCBI Taxonomy" id="408172"/>
    <lineage>
        <taxon>unclassified sequences</taxon>
        <taxon>metagenomes</taxon>
        <taxon>ecological metagenomes</taxon>
    </lineage>
</organism>
<sequence>MFYIDKLMELDHLFAFFFNEATIW</sequence>
<reference evidence="1" key="1">
    <citation type="submission" date="2018-05" db="EMBL/GenBank/DDBJ databases">
        <authorList>
            <person name="Lanie J.A."/>
            <person name="Ng W.-L."/>
            <person name="Kazmierczak K.M."/>
            <person name="Andrzejewski T.M."/>
            <person name="Davidsen T.M."/>
            <person name="Wayne K.J."/>
            <person name="Tettelin H."/>
            <person name="Glass J.I."/>
            <person name="Rusch D."/>
            <person name="Podicherti R."/>
            <person name="Tsui H.-C.T."/>
            <person name="Winkler M.E."/>
        </authorList>
    </citation>
    <scope>NUCLEOTIDE SEQUENCE</scope>
</reference>
<accession>A0A382HCK3</accession>
<evidence type="ECO:0000313" key="1">
    <source>
        <dbReference type="EMBL" id="SVB85010.1"/>
    </source>
</evidence>